<evidence type="ECO:0000313" key="1">
    <source>
        <dbReference type="EMBL" id="CAP61499.1"/>
    </source>
</evidence>
<reference evidence="3" key="3">
    <citation type="journal article" date="2014" name="Genetics">
        <title>Maintaining two mating types: Structure of the mating type locus and its role in heterokaryosis in Podospora anserina.</title>
        <authorList>
            <person name="Grognet P."/>
            <person name="Bidard F."/>
            <person name="Kuchly C."/>
            <person name="Tong L.C.H."/>
            <person name="Coppin E."/>
            <person name="Benkhali J.A."/>
            <person name="Couloux A."/>
            <person name="Wincker P."/>
            <person name="Debuchy R."/>
            <person name="Silar P."/>
        </authorList>
    </citation>
    <scope>GENOME REANNOTATION</scope>
    <source>
        <strain evidence="3">S / ATCC MYA-4624 / DSM 980 / FGSC 10383</strain>
    </source>
</reference>
<name>B2ADI4_PODAN</name>
<dbReference type="KEGG" id="pan:PODANSg739"/>
<dbReference type="eggNOG" id="KOG1075">
    <property type="taxonomic scope" value="Eukaryota"/>
</dbReference>
<dbReference type="Proteomes" id="UP000001197">
    <property type="component" value="Chromosome 4"/>
</dbReference>
<organism evidence="1">
    <name type="scientific">Podospora anserina (strain S / ATCC MYA-4624 / DSM 980 / FGSC 10383)</name>
    <name type="common">Pleurage anserina</name>
    <dbReference type="NCBI Taxonomy" id="515849"/>
    <lineage>
        <taxon>Eukaryota</taxon>
        <taxon>Fungi</taxon>
        <taxon>Dikarya</taxon>
        <taxon>Ascomycota</taxon>
        <taxon>Pezizomycotina</taxon>
        <taxon>Sordariomycetes</taxon>
        <taxon>Sordariomycetidae</taxon>
        <taxon>Sordariales</taxon>
        <taxon>Podosporaceae</taxon>
        <taxon>Podospora</taxon>
        <taxon>Podospora anserina</taxon>
    </lineage>
</organism>
<proteinExistence type="predicted"/>
<dbReference type="RefSeq" id="XP_001903724.1">
    <property type="nucleotide sequence ID" value="XM_001903689.1"/>
</dbReference>
<reference evidence="1" key="2">
    <citation type="submission" date="2008-07" db="EMBL/GenBank/DDBJ databases">
        <authorList>
            <person name="Genoscope - CEA"/>
        </authorList>
    </citation>
    <scope>NUCLEOTIDE SEQUENCE</scope>
    <source>
        <strain evidence="1">S mat+</strain>
    </source>
</reference>
<reference evidence="2" key="4">
    <citation type="submission" date="2015-04" db="EMBL/GenBank/DDBJ databases">
        <title>Maintaining two mating types: Structure of the mating type locus and its role in heterokaryosis in Podospora anserina.</title>
        <authorList>
            <person name="Grognet P."/>
            <person name="Bidard F."/>
            <person name="Kuchly C."/>
            <person name="Chan Ho Tong L."/>
            <person name="Coppin E."/>
            <person name="Ait Benkhali J."/>
            <person name="Couloux A."/>
            <person name="Wincker P."/>
            <person name="Debuchy R."/>
            <person name="Silar P."/>
        </authorList>
    </citation>
    <scope>NUCLEOTIDE SEQUENCE</scope>
</reference>
<dbReference type="EMBL" id="FO904939">
    <property type="protein sequence ID" value="CDP27854.1"/>
    <property type="molecule type" value="Genomic_DNA"/>
</dbReference>
<dbReference type="GeneID" id="6187892"/>
<reference evidence="1 3" key="1">
    <citation type="journal article" date="2008" name="Genome Biol.">
        <title>The genome sequence of the model ascomycete fungus Podospora anserina.</title>
        <authorList>
            <person name="Espagne E."/>
            <person name="Lespinet O."/>
            <person name="Malagnac F."/>
            <person name="Da Silva C."/>
            <person name="Jaillon O."/>
            <person name="Porcel B.M."/>
            <person name="Couloux A."/>
            <person name="Aury J.-M."/>
            <person name="Segurens B."/>
            <person name="Poulain J."/>
            <person name="Anthouard V."/>
            <person name="Grossetete S."/>
            <person name="Khalili H."/>
            <person name="Coppin E."/>
            <person name="Dequard-Chablat M."/>
            <person name="Picard M."/>
            <person name="Contamine V."/>
            <person name="Arnaise S."/>
            <person name="Bourdais A."/>
            <person name="Berteaux-Lecellier V."/>
            <person name="Gautheret D."/>
            <person name="de Vries R.P."/>
            <person name="Battaglia E."/>
            <person name="Coutinho P.M."/>
            <person name="Danchin E.G.J."/>
            <person name="Henrissat B."/>
            <person name="El Khoury R."/>
            <person name="Sainsard-Chanet A."/>
            <person name="Boivin A."/>
            <person name="Pinan-Lucarre B."/>
            <person name="Sellem C.H."/>
            <person name="Debuchy R."/>
            <person name="Wincker P."/>
            <person name="Weissenbach J."/>
            <person name="Silar P."/>
        </authorList>
    </citation>
    <scope>NUCLEOTIDE SEQUENCE [LARGE SCALE GENOMIC DNA]</scope>
    <source>
        <strain evidence="3">S / ATCC MYA-4624 / DSM 980 / FGSC 10383</strain>
        <strain evidence="1">S mat+</strain>
    </source>
</reference>
<gene>
    <name evidence="1" type="ORF">PODANS_4_1180</name>
</gene>
<dbReference type="HOGENOM" id="CLU_1315878_0_0_1"/>
<dbReference type="EMBL" id="CU633454">
    <property type="protein sequence ID" value="CAP61499.1"/>
    <property type="molecule type" value="Genomic_DNA"/>
</dbReference>
<dbReference type="AlphaFoldDB" id="B2ADI4"/>
<dbReference type="OrthoDB" id="3223806at2759"/>
<evidence type="ECO:0000313" key="3">
    <source>
        <dbReference type="Proteomes" id="UP000001197"/>
    </source>
</evidence>
<dbReference type="VEuPathDB" id="FungiDB:PODANS_4_1180"/>
<evidence type="ECO:0000313" key="2">
    <source>
        <dbReference type="EMBL" id="CDP27854.1"/>
    </source>
</evidence>
<protein>
    <submittedName>
        <fullName evidence="1">Podospora anserina S mat+ genomic DNA chromosome 4, supercontig 1</fullName>
    </submittedName>
</protein>
<accession>B2ADI4</accession>
<sequence>MTFSPMLGVKDILYGTYKVIPSHMGDVAFQGSSSKKLIKVTVPPLLTEYGSCEDIIKIFVTSQPTSFDLLEPPNIDELTQRIAGYKISHPNTKCIRSAIAYGAANYHTPTPTGGQPRGLAKRLAKAQTRNLRIVAGAYKATPIRNLETETWVPPLDLYLNKRLADFEARPQNPCLHSGQGLDASKHPPGQLVQEACNRIYRRFQRRRPG</sequence>
<keyword evidence="3" id="KW-1185">Reference proteome</keyword>